<name>A0A1H7LQ73_HALLR</name>
<keyword evidence="1" id="KW-0472">Membrane</keyword>
<dbReference type="AlphaFoldDB" id="A0A1H7LQ73"/>
<proteinExistence type="predicted"/>
<dbReference type="EMBL" id="FOAD01000002">
    <property type="protein sequence ID" value="SEL00517.1"/>
    <property type="molecule type" value="Genomic_DNA"/>
</dbReference>
<gene>
    <name evidence="2" type="ORF">SAMN04488691_102376</name>
</gene>
<dbReference type="Pfam" id="PF24431">
    <property type="entry name" value="DUF7554"/>
    <property type="match status" value="1"/>
</dbReference>
<evidence type="ECO:0000313" key="2">
    <source>
        <dbReference type="EMBL" id="SEL00517.1"/>
    </source>
</evidence>
<evidence type="ECO:0000313" key="3">
    <source>
        <dbReference type="Proteomes" id="UP000183894"/>
    </source>
</evidence>
<organism evidence="2 3">
    <name type="scientific">Haloferax larsenii</name>
    <dbReference type="NCBI Taxonomy" id="302484"/>
    <lineage>
        <taxon>Archaea</taxon>
        <taxon>Methanobacteriati</taxon>
        <taxon>Methanobacteriota</taxon>
        <taxon>Stenosarchaea group</taxon>
        <taxon>Halobacteria</taxon>
        <taxon>Halobacteriales</taxon>
        <taxon>Haloferacaceae</taxon>
        <taxon>Haloferax</taxon>
    </lineage>
</organism>
<accession>A0A1H7LQ73</accession>
<sequence length="64" mass="7065">MRPDYGGIEVEDLLKLVLVLVVVWLALEILGEVLGLFTALLGPFRPVLGLVVVVLIVLWLLDQI</sequence>
<dbReference type="RefSeq" id="WP_074792969.1">
    <property type="nucleotide sequence ID" value="NZ_FOAD01000002.1"/>
</dbReference>
<evidence type="ECO:0000256" key="1">
    <source>
        <dbReference type="SAM" id="Phobius"/>
    </source>
</evidence>
<reference evidence="2 3" key="1">
    <citation type="submission" date="2016-10" db="EMBL/GenBank/DDBJ databases">
        <authorList>
            <person name="de Groot N.N."/>
        </authorList>
    </citation>
    <scope>NUCLEOTIDE SEQUENCE [LARGE SCALE GENOMIC DNA]</scope>
    <source>
        <strain evidence="2 3">CDM_5</strain>
    </source>
</reference>
<keyword evidence="1" id="KW-1133">Transmembrane helix</keyword>
<keyword evidence="1" id="KW-0812">Transmembrane</keyword>
<dbReference type="InterPro" id="IPR055976">
    <property type="entry name" value="DUF7554"/>
</dbReference>
<feature type="transmembrane region" description="Helical" evidence="1">
    <location>
        <begin position="12"/>
        <end position="37"/>
    </location>
</feature>
<dbReference type="Proteomes" id="UP000183894">
    <property type="component" value="Unassembled WGS sequence"/>
</dbReference>
<feature type="transmembrane region" description="Helical" evidence="1">
    <location>
        <begin position="43"/>
        <end position="61"/>
    </location>
</feature>
<protein>
    <submittedName>
        <fullName evidence="2">Uncharacterized protein</fullName>
    </submittedName>
</protein>